<sequence>MTNRESAGGRDWRSCGPPAPASEWHNVRPSRSPSSVSLKGCCCCLFLLLIFLLLLAVAVALIIVLAVRPKKPEFDLQRVGVEYLLVAPEDTVGSDGAPPAAAYISLNITLLFTAVNPNKVEIKYGDAAFYVLYHGVPLGIAEVPGFEQPAHSTRLVETKVSVSHFNVLQADASQLVRDAAVDDRVELRITGDVGAKIRFLGLTSPRVQVSSCSVHTHSLNPAPPLLSCAFSP</sequence>
<feature type="transmembrane region" description="Helical" evidence="5">
    <location>
        <begin position="36"/>
        <end position="67"/>
    </location>
</feature>
<dbReference type="InterPro" id="IPR004864">
    <property type="entry name" value="LEA_2"/>
</dbReference>
<comment type="subcellular location">
    <subcellularLocation>
        <location evidence="1">Membrane</location>
        <topology evidence="1">Single-pass membrane protein</topology>
    </subcellularLocation>
</comment>
<evidence type="ECO:0000259" key="6">
    <source>
        <dbReference type="Pfam" id="PF03168"/>
    </source>
</evidence>
<dbReference type="GO" id="GO:0005886">
    <property type="term" value="C:plasma membrane"/>
    <property type="evidence" value="ECO:0007669"/>
    <property type="project" value="TreeGrafter"/>
</dbReference>
<evidence type="ECO:0000256" key="5">
    <source>
        <dbReference type="SAM" id="Phobius"/>
    </source>
</evidence>
<evidence type="ECO:0000313" key="7">
    <source>
        <dbReference type="EMBL" id="PKA63753.1"/>
    </source>
</evidence>
<dbReference type="SUPFAM" id="SSF117070">
    <property type="entry name" value="LEA14-like"/>
    <property type="match status" value="1"/>
</dbReference>
<dbReference type="GO" id="GO:0098542">
    <property type="term" value="P:defense response to other organism"/>
    <property type="evidence" value="ECO:0007669"/>
    <property type="project" value="InterPro"/>
</dbReference>
<evidence type="ECO:0000256" key="2">
    <source>
        <dbReference type="ARBA" id="ARBA00022692"/>
    </source>
</evidence>
<gene>
    <name evidence="7" type="ORF">AXF42_Ash017037</name>
</gene>
<feature type="domain" description="Late embryogenesis abundant protein LEA-2 subgroup" evidence="6">
    <location>
        <begin position="115"/>
        <end position="210"/>
    </location>
</feature>
<keyword evidence="3 5" id="KW-1133">Transmembrane helix</keyword>
<evidence type="ECO:0000256" key="4">
    <source>
        <dbReference type="ARBA" id="ARBA00023136"/>
    </source>
</evidence>
<dbReference type="STRING" id="1088818.A0A2I0B7H6"/>
<accession>A0A2I0B7H6</accession>
<evidence type="ECO:0000256" key="3">
    <source>
        <dbReference type="ARBA" id="ARBA00022989"/>
    </source>
</evidence>
<proteinExistence type="predicted"/>
<keyword evidence="2 5" id="KW-0812">Transmembrane</keyword>
<dbReference type="PANTHER" id="PTHR31234:SF8">
    <property type="entry name" value="EXPRESSED PROTEIN"/>
    <property type="match status" value="1"/>
</dbReference>
<organism evidence="7 8">
    <name type="scientific">Apostasia shenzhenica</name>
    <dbReference type="NCBI Taxonomy" id="1088818"/>
    <lineage>
        <taxon>Eukaryota</taxon>
        <taxon>Viridiplantae</taxon>
        <taxon>Streptophyta</taxon>
        <taxon>Embryophyta</taxon>
        <taxon>Tracheophyta</taxon>
        <taxon>Spermatophyta</taxon>
        <taxon>Magnoliopsida</taxon>
        <taxon>Liliopsida</taxon>
        <taxon>Asparagales</taxon>
        <taxon>Orchidaceae</taxon>
        <taxon>Apostasioideae</taxon>
        <taxon>Apostasia</taxon>
    </lineage>
</organism>
<dbReference type="PANTHER" id="PTHR31234">
    <property type="entry name" value="LATE EMBRYOGENESIS ABUNDANT (LEA) HYDROXYPROLINE-RICH GLYCOPROTEIN FAMILY"/>
    <property type="match status" value="1"/>
</dbReference>
<dbReference type="Pfam" id="PF03168">
    <property type="entry name" value="LEA_2"/>
    <property type="match status" value="1"/>
</dbReference>
<dbReference type="Proteomes" id="UP000236161">
    <property type="component" value="Unassembled WGS sequence"/>
</dbReference>
<protein>
    <recommendedName>
        <fullName evidence="6">Late embryogenesis abundant protein LEA-2 subgroup domain-containing protein</fullName>
    </recommendedName>
</protein>
<name>A0A2I0B7H6_9ASPA</name>
<keyword evidence="4 5" id="KW-0472">Membrane</keyword>
<dbReference type="OrthoDB" id="2016264at2759"/>
<keyword evidence="8" id="KW-1185">Reference proteome</keyword>
<dbReference type="EMBL" id="KZ451907">
    <property type="protein sequence ID" value="PKA63753.1"/>
    <property type="molecule type" value="Genomic_DNA"/>
</dbReference>
<dbReference type="Gene3D" id="2.60.40.1820">
    <property type="match status" value="1"/>
</dbReference>
<evidence type="ECO:0000313" key="8">
    <source>
        <dbReference type="Proteomes" id="UP000236161"/>
    </source>
</evidence>
<reference evidence="7 8" key="1">
    <citation type="journal article" date="2017" name="Nature">
        <title>The Apostasia genome and the evolution of orchids.</title>
        <authorList>
            <person name="Zhang G.Q."/>
            <person name="Liu K.W."/>
            <person name="Li Z."/>
            <person name="Lohaus R."/>
            <person name="Hsiao Y.Y."/>
            <person name="Niu S.C."/>
            <person name="Wang J.Y."/>
            <person name="Lin Y.C."/>
            <person name="Xu Q."/>
            <person name="Chen L.J."/>
            <person name="Yoshida K."/>
            <person name="Fujiwara S."/>
            <person name="Wang Z.W."/>
            <person name="Zhang Y.Q."/>
            <person name="Mitsuda N."/>
            <person name="Wang M."/>
            <person name="Liu G.H."/>
            <person name="Pecoraro L."/>
            <person name="Huang H.X."/>
            <person name="Xiao X.J."/>
            <person name="Lin M."/>
            <person name="Wu X.Y."/>
            <person name="Wu W.L."/>
            <person name="Chen Y.Y."/>
            <person name="Chang S.B."/>
            <person name="Sakamoto S."/>
            <person name="Ohme-Takagi M."/>
            <person name="Yagi M."/>
            <person name="Zeng S.J."/>
            <person name="Shen C.Y."/>
            <person name="Yeh C.M."/>
            <person name="Luo Y.B."/>
            <person name="Tsai W.C."/>
            <person name="Van de Peer Y."/>
            <person name="Liu Z.J."/>
        </authorList>
    </citation>
    <scope>NUCLEOTIDE SEQUENCE [LARGE SCALE GENOMIC DNA]</scope>
    <source>
        <strain evidence="8">cv. Shenzhen</strain>
        <tissue evidence="7">Stem</tissue>
    </source>
</reference>
<dbReference type="AlphaFoldDB" id="A0A2I0B7H6"/>
<dbReference type="InterPro" id="IPR044839">
    <property type="entry name" value="NDR1-like"/>
</dbReference>
<evidence type="ECO:0000256" key="1">
    <source>
        <dbReference type="ARBA" id="ARBA00004167"/>
    </source>
</evidence>